<keyword evidence="2" id="KW-0812">Transmembrane</keyword>
<feature type="transmembrane region" description="Helical" evidence="2">
    <location>
        <begin position="202"/>
        <end position="221"/>
    </location>
</feature>
<evidence type="ECO:0000256" key="2">
    <source>
        <dbReference type="SAM" id="Phobius"/>
    </source>
</evidence>
<dbReference type="OrthoDB" id="3268450at2759"/>
<feature type="transmembrane region" description="Helical" evidence="2">
    <location>
        <begin position="120"/>
        <end position="149"/>
    </location>
</feature>
<feature type="region of interest" description="Disordered" evidence="1">
    <location>
        <begin position="1"/>
        <end position="38"/>
    </location>
</feature>
<keyword evidence="2" id="KW-0472">Membrane</keyword>
<dbReference type="InParanoid" id="A0A0C3EVT0"/>
<protein>
    <submittedName>
        <fullName evidence="3">Uncharacterized protein</fullName>
    </submittedName>
</protein>
<dbReference type="EMBL" id="KN833033">
    <property type="protein sequence ID" value="KIM76605.1"/>
    <property type="molecule type" value="Genomic_DNA"/>
</dbReference>
<name>A0A0C3EVT0_PILCF</name>
<keyword evidence="4" id="KW-1185">Reference proteome</keyword>
<evidence type="ECO:0000313" key="3">
    <source>
        <dbReference type="EMBL" id="KIM76605.1"/>
    </source>
</evidence>
<organism evidence="3 4">
    <name type="scientific">Piloderma croceum (strain F 1598)</name>
    <dbReference type="NCBI Taxonomy" id="765440"/>
    <lineage>
        <taxon>Eukaryota</taxon>
        <taxon>Fungi</taxon>
        <taxon>Dikarya</taxon>
        <taxon>Basidiomycota</taxon>
        <taxon>Agaricomycotina</taxon>
        <taxon>Agaricomycetes</taxon>
        <taxon>Agaricomycetidae</taxon>
        <taxon>Atheliales</taxon>
        <taxon>Atheliaceae</taxon>
        <taxon>Piloderma</taxon>
    </lineage>
</organism>
<evidence type="ECO:0000256" key="1">
    <source>
        <dbReference type="SAM" id="MobiDB-lite"/>
    </source>
</evidence>
<gene>
    <name evidence="3" type="ORF">PILCRDRAFT_826162</name>
</gene>
<keyword evidence="2" id="KW-1133">Transmembrane helix</keyword>
<sequence length="224" mass="24541">MEHDDILKTNPRMEPSDVKESVSLMGEHSSQTSQNDPHPPLLVKLTGYKLLNILVMTAVVTWKAVLSYQGQSLVPVTLEWITGGVLTLGLWWLGLYESVEPPVLHWLFARDYSHAIARGMMKGIAGALIGLLLSSSCALIIVQVSFVIGRGQDLQTGVTVGKIVNVLRATFPLTIFFMVLFMLGQVAFMFRQEIGIAGLMPGLALFIVYSVLVWPLVAVVGHDP</sequence>
<evidence type="ECO:0000313" key="4">
    <source>
        <dbReference type="Proteomes" id="UP000054166"/>
    </source>
</evidence>
<dbReference type="AlphaFoldDB" id="A0A0C3EVT0"/>
<proteinExistence type="predicted"/>
<dbReference type="HOGENOM" id="CLU_1235436_0_0_1"/>
<accession>A0A0C3EVT0</accession>
<reference evidence="3 4" key="1">
    <citation type="submission" date="2014-04" db="EMBL/GenBank/DDBJ databases">
        <authorList>
            <consortium name="DOE Joint Genome Institute"/>
            <person name="Kuo A."/>
            <person name="Tarkka M."/>
            <person name="Buscot F."/>
            <person name="Kohler A."/>
            <person name="Nagy L.G."/>
            <person name="Floudas D."/>
            <person name="Copeland A."/>
            <person name="Barry K.W."/>
            <person name="Cichocki N."/>
            <person name="Veneault-Fourrey C."/>
            <person name="LaButti K."/>
            <person name="Lindquist E.A."/>
            <person name="Lipzen A."/>
            <person name="Lundell T."/>
            <person name="Morin E."/>
            <person name="Murat C."/>
            <person name="Sun H."/>
            <person name="Tunlid A."/>
            <person name="Henrissat B."/>
            <person name="Grigoriev I.V."/>
            <person name="Hibbett D.S."/>
            <person name="Martin F."/>
            <person name="Nordberg H.P."/>
            <person name="Cantor M.N."/>
            <person name="Hua S.X."/>
        </authorList>
    </citation>
    <scope>NUCLEOTIDE SEQUENCE [LARGE SCALE GENOMIC DNA]</scope>
    <source>
        <strain evidence="3 4">F 1598</strain>
    </source>
</reference>
<dbReference type="Proteomes" id="UP000054166">
    <property type="component" value="Unassembled WGS sequence"/>
</dbReference>
<reference evidence="4" key="2">
    <citation type="submission" date="2015-01" db="EMBL/GenBank/DDBJ databases">
        <title>Evolutionary Origins and Diversification of the Mycorrhizal Mutualists.</title>
        <authorList>
            <consortium name="DOE Joint Genome Institute"/>
            <consortium name="Mycorrhizal Genomics Consortium"/>
            <person name="Kohler A."/>
            <person name="Kuo A."/>
            <person name="Nagy L.G."/>
            <person name="Floudas D."/>
            <person name="Copeland A."/>
            <person name="Barry K.W."/>
            <person name="Cichocki N."/>
            <person name="Veneault-Fourrey C."/>
            <person name="LaButti K."/>
            <person name="Lindquist E.A."/>
            <person name="Lipzen A."/>
            <person name="Lundell T."/>
            <person name="Morin E."/>
            <person name="Murat C."/>
            <person name="Riley R."/>
            <person name="Ohm R."/>
            <person name="Sun H."/>
            <person name="Tunlid A."/>
            <person name="Henrissat B."/>
            <person name="Grigoriev I.V."/>
            <person name="Hibbett D.S."/>
            <person name="Martin F."/>
        </authorList>
    </citation>
    <scope>NUCLEOTIDE SEQUENCE [LARGE SCALE GENOMIC DNA]</scope>
    <source>
        <strain evidence="4">F 1598</strain>
    </source>
</reference>
<feature type="transmembrane region" description="Helical" evidence="2">
    <location>
        <begin position="169"/>
        <end position="190"/>
    </location>
</feature>